<evidence type="ECO:0000256" key="1">
    <source>
        <dbReference type="SAM" id="MobiDB-lite"/>
    </source>
</evidence>
<organism evidence="2">
    <name type="scientific">uncultured Rubrobacteraceae bacterium</name>
    <dbReference type="NCBI Taxonomy" id="349277"/>
    <lineage>
        <taxon>Bacteria</taxon>
        <taxon>Bacillati</taxon>
        <taxon>Actinomycetota</taxon>
        <taxon>Rubrobacteria</taxon>
        <taxon>Rubrobacterales</taxon>
        <taxon>Rubrobacteraceae</taxon>
        <taxon>environmental samples</taxon>
    </lineage>
</organism>
<gene>
    <name evidence="2" type="ORF">AVDCRST_MAG80-1910</name>
</gene>
<feature type="non-terminal residue" evidence="2">
    <location>
        <position position="1"/>
    </location>
</feature>
<feature type="compositionally biased region" description="Basic and acidic residues" evidence="1">
    <location>
        <begin position="29"/>
        <end position="38"/>
    </location>
</feature>
<feature type="non-terminal residue" evidence="2">
    <location>
        <position position="38"/>
    </location>
</feature>
<accession>A0A6J4QQA5</accession>
<sequence length="38" mass="4092">LPGHPASPRAPGARAAHQDQRPPAQGSEAVHRREEEEV</sequence>
<keyword evidence="2" id="KW-0687">Ribonucleoprotein</keyword>
<evidence type="ECO:0000313" key="2">
    <source>
        <dbReference type="EMBL" id="CAA9447361.1"/>
    </source>
</evidence>
<feature type="region of interest" description="Disordered" evidence="1">
    <location>
        <begin position="1"/>
        <end position="38"/>
    </location>
</feature>
<feature type="compositionally biased region" description="Low complexity" evidence="1">
    <location>
        <begin position="1"/>
        <end position="15"/>
    </location>
</feature>
<proteinExistence type="predicted"/>
<keyword evidence="2" id="KW-0689">Ribosomal protein</keyword>
<dbReference type="GO" id="GO:0005840">
    <property type="term" value="C:ribosome"/>
    <property type="evidence" value="ECO:0007669"/>
    <property type="project" value="UniProtKB-KW"/>
</dbReference>
<protein>
    <submittedName>
        <fullName evidence="2">SSU ribosomal protein S13p (S18e)</fullName>
    </submittedName>
</protein>
<dbReference type="AlphaFoldDB" id="A0A6J4QQA5"/>
<reference evidence="2" key="1">
    <citation type="submission" date="2020-02" db="EMBL/GenBank/DDBJ databases">
        <authorList>
            <person name="Meier V. D."/>
        </authorList>
    </citation>
    <scope>NUCLEOTIDE SEQUENCE</scope>
    <source>
        <strain evidence="2">AVDCRST_MAG80</strain>
    </source>
</reference>
<dbReference type="EMBL" id="CADCVC010000162">
    <property type="protein sequence ID" value="CAA9447361.1"/>
    <property type="molecule type" value="Genomic_DNA"/>
</dbReference>
<name>A0A6J4QQA5_9ACTN</name>